<evidence type="ECO:0000313" key="5">
    <source>
        <dbReference type="EMBL" id="RKT78668.1"/>
    </source>
</evidence>
<evidence type="ECO:0000259" key="4">
    <source>
        <dbReference type="Pfam" id="PF01420"/>
    </source>
</evidence>
<organism evidence="5 6">
    <name type="scientific">Terracoccus luteus</name>
    <dbReference type="NCBI Taxonomy" id="53356"/>
    <lineage>
        <taxon>Bacteria</taxon>
        <taxon>Bacillati</taxon>
        <taxon>Actinomycetota</taxon>
        <taxon>Actinomycetes</taxon>
        <taxon>Micrococcales</taxon>
        <taxon>Intrasporangiaceae</taxon>
        <taxon>Terracoccus</taxon>
    </lineage>
</organism>
<name>A0A495Y3A1_9MICO</name>
<dbReference type="Pfam" id="PF01420">
    <property type="entry name" value="Methylase_S"/>
    <property type="match status" value="1"/>
</dbReference>
<dbReference type="EMBL" id="RBXT01000001">
    <property type="protein sequence ID" value="RKT78668.1"/>
    <property type="molecule type" value="Genomic_DNA"/>
</dbReference>
<feature type="domain" description="Type I restriction modification DNA specificity" evidence="4">
    <location>
        <begin position="2"/>
        <end position="166"/>
    </location>
</feature>
<evidence type="ECO:0000256" key="3">
    <source>
        <dbReference type="ARBA" id="ARBA00023125"/>
    </source>
</evidence>
<comment type="caution">
    <text evidence="5">The sequence shown here is derived from an EMBL/GenBank/DDBJ whole genome shotgun (WGS) entry which is preliminary data.</text>
</comment>
<dbReference type="Gene3D" id="3.90.220.20">
    <property type="entry name" value="DNA methylase specificity domains"/>
    <property type="match status" value="2"/>
</dbReference>
<keyword evidence="6" id="KW-1185">Reference proteome</keyword>
<dbReference type="InterPro" id="IPR000055">
    <property type="entry name" value="Restrct_endonuc_typeI_TRD"/>
</dbReference>
<dbReference type="AlphaFoldDB" id="A0A495Y3A1"/>
<comment type="similarity">
    <text evidence="1">Belongs to the type-I restriction system S methylase family.</text>
</comment>
<dbReference type="Proteomes" id="UP000278440">
    <property type="component" value="Unassembled WGS sequence"/>
</dbReference>
<dbReference type="OrthoDB" id="3197085at2"/>
<dbReference type="PANTHER" id="PTHR30408">
    <property type="entry name" value="TYPE-1 RESTRICTION ENZYME ECOKI SPECIFICITY PROTEIN"/>
    <property type="match status" value="1"/>
</dbReference>
<reference evidence="5 6" key="1">
    <citation type="submission" date="2018-10" db="EMBL/GenBank/DDBJ databases">
        <title>Sequencing the genomes of 1000 actinobacteria strains.</title>
        <authorList>
            <person name="Klenk H.-P."/>
        </authorList>
    </citation>
    <scope>NUCLEOTIDE SEQUENCE [LARGE SCALE GENOMIC DNA]</scope>
    <source>
        <strain evidence="5 6">DSM 44267</strain>
    </source>
</reference>
<keyword evidence="2" id="KW-0680">Restriction system</keyword>
<evidence type="ECO:0000313" key="6">
    <source>
        <dbReference type="Proteomes" id="UP000278440"/>
    </source>
</evidence>
<sequence>MKSVTLGELATFTNGGTPARNTPAFFDGDIPWITGADIDLQGRTSARSFITSEAVRKSATNLVPAGTVLLVTRTSIGKVGVSREPLCFSQDITAIQPDKARLDRDYLVHFLRANEHHFASRARGATIKGVTREAVTSLEVPLPPVGEQRRIGAILDEADALRAKRREALALLDDLTESIFIQAVTSPAADAWPVVTVADVAGQEKGSIRTGPFGSQLLHSEFVEEGVAVLGIDNAVNNEFRWADRRFITTEKYRSLRRYTVHPGDVLVTIMGTCGRCAVVPEDVPLAINTKHLCCISVDRARCLPEFLHASFLWQPVSRSALARATKGAIMDGLNMGLIKAMPLRLPPMDVQVELVQKIKSVGENRAVHTRSVTELNQLFISLQARAFAGRL</sequence>
<dbReference type="PANTHER" id="PTHR30408:SF12">
    <property type="entry name" value="TYPE I RESTRICTION ENZYME MJAVIII SPECIFICITY SUBUNIT"/>
    <property type="match status" value="1"/>
</dbReference>
<dbReference type="GO" id="GO:0009307">
    <property type="term" value="P:DNA restriction-modification system"/>
    <property type="evidence" value="ECO:0007669"/>
    <property type="project" value="UniProtKB-KW"/>
</dbReference>
<protein>
    <submittedName>
        <fullName evidence="5">Type I restriction enzyme S subunit</fullName>
    </submittedName>
</protein>
<keyword evidence="3" id="KW-0238">DNA-binding</keyword>
<evidence type="ECO:0000256" key="1">
    <source>
        <dbReference type="ARBA" id="ARBA00010923"/>
    </source>
</evidence>
<dbReference type="InterPro" id="IPR044946">
    <property type="entry name" value="Restrct_endonuc_typeI_TRD_sf"/>
</dbReference>
<dbReference type="SUPFAM" id="SSF116734">
    <property type="entry name" value="DNA methylase specificity domain"/>
    <property type="match status" value="2"/>
</dbReference>
<evidence type="ECO:0000256" key="2">
    <source>
        <dbReference type="ARBA" id="ARBA00022747"/>
    </source>
</evidence>
<dbReference type="InterPro" id="IPR052021">
    <property type="entry name" value="Type-I_RS_S_subunit"/>
</dbReference>
<proteinExistence type="inferred from homology"/>
<accession>A0A495Y3A1</accession>
<dbReference type="CDD" id="cd17513">
    <property type="entry name" value="RMtype1_S_AveSPN6ORF1907P_TRD2-CR2_like"/>
    <property type="match status" value="1"/>
</dbReference>
<gene>
    <name evidence="5" type="ORF">DFJ68_2117</name>
</gene>
<dbReference type="RefSeq" id="WP_121033031.1">
    <property type="nucleotide sequence ID" value="NZ_RBXT01000001.1"/>
</dbReference>
<dbReference type="GO" id="GO:0003677">
    <property type="term" value="F:DNA binding"/>
    <property type="evidence" value="ECO:0007669"/>
    <property type="project" value="UniProtKB-KW"/>
</dbReference>